<name>A0A4D6NEX8_VIGUN</name>
<keyword evidence="3" id="KW-1185">Reference proteome</keyword>
<dbReference type="Gene3D" id="3.40.50.1110">
    <property type="entry name" value="SGNH hydrolase"/>
    <property type="match status" value="1"/>
</dbReference>
<dbReference type="InterPro" id="IPR036514">
    <property type="entry name" value="SGNH_hydro_sf"/>
</dbReference>
<reference evidence="2 3" key="1">
    <citation type="submission" date="2019-04" db="EMBL/GenBank/DDBJ databases">
        <title>An improved genome assembly and genetic linkage map for asparagus bean, Vigna unguiculata ssp. sesquipedialis.</title>
        <authorList>
            <person name="Xia Q."/>
            <person name="Zhang R."/>
            <person name="Dong Y."/>
        </authorList>
    </citation>
    <scope>NUCLEOTIDE SEQUENCE [LARGE SCALE GENOMIC DNA]</scope>
    <source>
        <tissue evidence="2">Leaf</tissue>
    </source>
</reference>
<keyword evidence="1" id="KW-0732">Signal</keyword>
<organism evidence="2 3">
    <name type="scientific">Vigna unguiculata</name>
    <name type="common">Cowpea</name>
    <dbReference type="NCBI Taxonomy" id="3917"/>
    <lineage>
        <taxon>Eukaryota</taxon>
        <taxon>Viridiplantae</taxon>
        <taxon>Streptophyta</taxon>
        <taxon>Embryophyta</taxon>
        <taxon>Tracheophyta</taxon>
        <taxon>Spermatophyta</taxon>
        <taxon>Magnoliopsida</taxon>
        <taxon>eudicotyledons</taxon>
        <taxon>Gunneridae</taxon>
        <taxon>Pentapetalae</taxon>
        <taxon>rosids</taxon>
        <taxon>fabids</taxon>
        <taxon>Fabales</taxon>
        <taxon>Fabaceae</taxon>
        <taxon>Papilionoideae</taxon>
        <taxon>50 kb inversion clade</taxon>
        <taxon>NPAAA clade</taxon>
        <taxon>indigoferoid/millettioid clade</taxon>
        <taxon>Phaseoleae</taxon>
        <taxon>Vigna</taxon>
    </lineage>
</organism>
<dbReference type="Proteomes" id="UP000501690">
    <property type="component" value="Linkage Group LG10"/>
</dbReference>
<sequence length="52" mass="5807">MVGPARPLFVLFGSSLVQLSYSQQGWGAILSHLYARKVCVHVPFTMVLSVWE</sequence>
<proteinExistence type="predicted"/>
<accession>A0A4D6NEX8</accession>
<feature type="signal peptide" evidence="1">
    <location>
        <begin position="1"/>
        <end position="22"/>
    </location>
</feature>
<dbReference type="EMBL" id="CP039354">
    <property type="protein sequence ID" value="QCE11918.1"/>
    <property type="molecule type" value="Genomic_DNA"/>
</dbReference>
<evidence type="ECO:0000313" key="3">
    <source>
        <dbReference type="Proteomes" id="UP000501690"/>
    </source>
</evidence>
<evidence type="ECO:0000313" key="2">
    <source>
        <dbReference type="EMBL" id="QCE11918.1"/>
    </source>
</evidence>
<feature type="chain" id="PRO_5020041122" evidence="1">
    <location>
        <begin position="23"/>
        <end position="52"/>
    </location>
</feature>
<gene>
    <name evidence="2" type="ORF">DEO72_LG10g3157</name>
</gene>
<protein>
    <submittedName>
        <fullName evidence="2">Uncharacterized protein</fullName>
    </submittedName>
</protein>
<evidence type="ECO:0000256" key="1">
    <source>
        <dbReference type="SAM" id="SignalP"/>
    </source>
</evidence>
<dbReference type="AlphaFoldDB" id="A0A4D6NEX8"/>